<evidence type="ECO:0000313" key="4">
    <source>
        <dbReference type="Proteomes" id="UP001057375"/>
    </source>
</evidence>
<feature type="compositionally biased region" description="Polar residues" evidence="2">
    <location>
        <begin position="79"/>
        <end position="100"/>
    </location>
</feature>
<dbReference type="EMBL" id="BQXS01011513">
    <property type="protein sequence ID" value="GKT13487.1"/>
    <property type="molecule type" value="Genomic_DNA"/>
</dbReference>
<feature type="coiled-coil region" evidence="1">
    <location>
        <begin position="764"/>
        <end position="791"/>
    </location>
</feature>
<feature type="compositionally biased region" description="Low complexity" evidence="2">
    <location>
        <begin position="830"/>
        <end position="840"/>
    </location>
</feature>
<evidence type="ECO:0000313" key="3">
    <source>
        <dbReference type="EMBL" id="GKT13487.1"/>
    </source>
</evidence>
<comment type="caution">
    <text evidence="3">The sequence shown here is derived from an EMBL/GenBank/DDBJ whole genome shotgun (WGS) entry which is preliminary data.</text>
</comment>
<feature type="region of interest" description="Disordered" evidence="2">
    <location>
        <begin position="823"/>
        <end position="872"/>
    </location>
</feature>
<organism evidence="3 4">
    <name type="scientific">Aduncisulcus paluster</name>
    <dbReference type="NCBI Taxonomy" id="2918883"/>
    <lineage>
        <taxon>Eukaryota</taxon>
        <taxon>Metamonada</taxon>
        <taxon>Carpediemonas-like organisms</taxon>
        <taxon>Aduncisulcus</taxon>
    </lineage>
</organism>
<evidence type="ECO:0000256" key="1">
    <source>
        <dbReference type="SAM" id="Coils"/>
    </source>
</evidence>
<protein>
    <submittedName>
        <fullName evidence="3">Uncharacterized protein</fullName>
    </submittedName>
</protein>
<feature type="compositionally biased region" description="Low complexity" evidence="2">
    <location>
        <begin position="622"/>
        <end position="635"/>
    </location>
</feature>
<feature type="compositionally biased region" description="Basic and acidic residues" evidence="2">
    <location>
        <begin position="358"/>
        <end position="381"/>
    </location>
</feature>
<dbReference type="Proteomes" id="UP001057375">
    <property type="component" value="Unassembled WGS sequence"/>
</dbReference>
<gene>
    <name evidence="3" type="ORF">ADUPG1_010277</name>
</gene>
<feature type="region of interest" description="Disordered" evidence="2">
    <location>
        <begin position="67"/>
        <end position="145"/>
    </location>
</feature>
<feature type="non-terminal residue" evidence="3">
    <location>
        <position position="1"/>
    </location>
</feature>
<feature type="region of interest" description="Disordered" evidence="2">
    <location>
        <begin position="601"/>
        <end position="637"/>
    </location>
</feature>
<feature type="compositionally biased region" description="Basic and acidic residues" evidence="2">
    <location>
        <begin position="605"/>
        <end position="615"/>
    </location>
</feature>
<feature type="region of interest" description="Disordered" evidence="2">
    <location>
        <begin position="358"/>
        <end position="433"/>
    </location>
</feature>
<feature type="compositionally biased region" description="Basic and acidic residues" evidence="2">
    <location>
        <begin position="116"/>
        <end position="127"/>
    </location>
</feature>
<accession>A0ABQ5JRG8</accession>
<sequence>MKSMFDGLTKVLSNILQAQTQKSSQEGVQISRLLTNGSARFSIPPSPRGGHEGASKYSTDIQDVALAAGNSPLPDGHQLISSPTPAISSHSTDKSSSYGRTTPAAEAALAVGKVTSRLEDEERRSSSDKGLGSRSTSSIRNPTPLDDVLEEQAAQASPIYRHSPDQIPPLSDIKIQIDRPSSVPLLHPHSNAFTQISPRLTLRQTPRQIQELTELQEKQYQRQQIDQVHHRELQQEMFKSFEQTFMSNAMAQRRKEEEERETRRKEEMDSIRQTIIEEKDKEITQLKASHVHITKYNQLKTKLEIANSSLSALEGKAEEFENLAQTRREELVHSSEALIQALHDKSELEKELEKWKEKERAEYHRQKTRQKDSSKLRSDGKGDDDDISEISESSTNNKDGSDKPGPHSVAQSLTLGHSRSRMTKGKDGTEVEHASAQSTILTLQSLISQRDQNIALLRKAHIEETTMLREEAKKARRYITDLKRKQLDLEERLRNDVAQTMKRKKDEPLTQDDSTLPMRQEVLKLLAQREADIGREREKVRELTLAISRFGESSAKKNKMIEDLQNELTVFREFAVSIKARLRCIDIGQFKFDKSSKKKISVSSDGREADKEKSPVKKHSLLSKSSSTPKPKTLSQRGNALVKKFKRIEGVVPFEEAYNNIARPSLPTSTSNSNSLFSSIDSLRNTLLSVHSIFAHLSFNIPLVLRNTADLSIRVVQLEDEVSEQQDKLEKALQAAGSSQMQRRKASDLLSDLGKCKAALHKMRREKVLTAEDHDQEVKELKREIARLKGILDCRDVFHRKGAPGQEGEVGVRGEKRIAIRSAMEAPITSSQSRMSSESSLIPSLKHTRANGARSVPHGGYDRPDWKKSQFK</sequence>
<feature type="compositionally biased region" description="Basic and acidic residues" evidence="2">
    <location>
        <begin position="424"/>
        <end position="433"/>
    </location>
</feature>
<proteinExistence type="predicted"/>
<evidence type="ECO:0000256" key="2">
    <source>
        <dbReference type="SAM" id="MobiDB-lite"/>
    </source>
</evidence>
<keyword evidence="1" id="KW-0175">Coiled coil</keyword>
<reference evidence="3" key="1">
    <citation type="submission" date="2022-03" db="EMBL/GenBank/DDBJ databases">
        <title>Draft genome sequence of Aduncisulcus paluster, a free-living microaerophilic Fornicata.</title>
        <authorList>
            <person name="Yuyama I."/>
            <person name="Kume K."/>
            <person name="Tamura T."/>
            <person name="Inagaki Y."/>
            <person name="Hashimoto T."/>
        </authorList>
    </citation>
    <scope>NUCLEOTIDE SEQUENCE</scope>
    <source>
        <strain evidence="3">NY0171</strain>
    </source>
</reference>
<keyword evidence="4" id="KW-1185">Reference proteome</keyword>
<feature type="coiled-coil region" evidence="1">
    <location>
        <begin position="708"/>
        <end position="735"/>
    </location>
</feature>
<name>A0ABQ5JRG8_9EUKA</name>
<feature type="compositionally biased region" description="Basic and acidic residues" evidence="2">
    <location>
        <begin position="860"/>
        <end position="872"/>
    </location>
</feature>